<keyword evidence="12 15" id="KW-1133">Transmembrane helix</keyword>
<dbReference type="InterPro" id="IPR023299">
    <property type="entry name" value="ATPase_P-typ_cyto_dom_N"/>
</dbReference>
<dbReference type="InterPro" id="IPR036163">
    <property type="entry name" value="HMA_dom_sf"/>
</dbReference>
<evidence type="ECO:0000256" key="3">
    <source>
        <dbReference type="ARBA" id="ARBA00022448"/>
    </source>
</evidence>
<evidence type="ECO:0000256" key="14">
    <source>
        <dbReference type="ARBA" id="ARBA00023136"/>
    </source>
</evidence>
<dbReference type="GO" id="GO:0055070">
    <property type="term" value="P:copper ion homeostasis"/>
    <property type="evidence" value="ECO:0007669"/>
    <property type="project" value="TreeGrafter"/>
</dbReference>
<evidence type="ECO:0000256" key="7">
    <source>
        <dbReference type="ARBA" id="ARBA00022723"/>
    </source>
</evidence>
<sequence length="736" mass="77460">MTDATLHDHDARLSACPACDAAPLAQRIAGAQGGQGDVVLSLPTIHCAVCITDVERELNRHPGVREARVNLTLRRVTVDAPGMSAEELIPLVESIGYEAHELDPAALSASAADRQGRDILMRIGVAGFAMMNIMILSVAVWSGAEDATRDMFHWISGAIALPTVAFAGQPFFASAWRALRHGRLGMDVPISLALILASAISVYETVQSGHHAYFDAAVMLCFFLLIGRYLDYRTRAVARSAAEELTALEVPRAFRVTAQGDEPVPVAELAPGDLIRIRPGARVPADGEITEGRSEIDRSLLTGESIPVAAAPGLSLSAGEVNLTGPLVMRVTAAGRDSSLARLTALVAAAESARGHYTGLADRASRLYSPLVHLLAFCSFLGWYFATRDLRLALNVAAAVLIITCPCALGLAVPAVVTAASGRLFRRGMLIKDGSALERLAEVDAVVFDKTGTLTMGVPQLVSLDPIPAAARPVALALAQGSSHPLSQALTQALRDAGTEAAALADLREVPGHGISGTWQGREVRLGRADWLGADHGDARLSASWLSLGQEAGQGAPIRLEFSDRLRPGAEACVAQILGSGRRVMLLSGDAAPVVQDLAQRLGIAEWRAGVTPVEKADTLREMRRQGLHPLMVGDGLNDTAALTEAHVSISPASALDAARTASDMVLMGSDLAPVAEALVLARQARARIKENFSISLIYNIVAVPIAIAGFATPLMAALAMSLSSISVTLNALRLR</sequence>
<feature type="domain" description="HMA" evidence="16">
    <location>
        <begin position="36"/>
        <end position="100"/>
    </location>
</feature>
<dbReference type="Pfam" id="PF00702">
    <property type="entry name" value="Hydrolase"/>
    <property type="match status" value="1"/>
</dbReference>
<comment type="subcellular location">
    <subcellularLocation>
        <location evidence="1">Cell membrane</location>
        <topology evidence="1">Multi-pass membrane protein</topology>
    </subcellularLocation>
</comment>
<keyword evidence="6 15" id="KW-0812">Transmembrane</keyword>
<dbReference type="PANTHER" id="PTHR43520:SF5">
    <property type="entry name" value="CATION-TRANSPORTING P-TYPE ATPASE-RELATED"/>
    <property type="match status" value="1"/>
</dbReference>
<dbReference type="InterPro" id="IPR006121">
    <property type="entry name" value="HMA_dom"/>
</dbReference>
<evidence type="ECO:0000256" key="4">
    <source>
        <dbReference type="ARBA" id="ARBA00022475"/>
    </source>
</evidence>
<feature type="transmembrane region" description="Helical" evidence="15">
    <location>
        <begin position="188"/>
        <end position="206"/>
    </location>
</feature>
<feature type="transmembrane region" description="Helical" evidence="15">
    <location>
        <begin position="119"/>
        <end position="142"/>
    </location>
</feature>
<evidence type="ECO:0000256" key="12">
    <source>
        <dbReference type="ARBA" id="ARBA00022989"/>
    </source>
</evidence>
<dbReference type="InterPro" id="IPR023298">
    <property type="entry name" value="ATPase_P-typ_TM_dom_sf"/>
</dbReference>
<keyword evidence="3" id="KW-0813">Transport</keyword>
<keyword evidence="5" id="KW-0597">Phosphoprotein</keyword>
<dbReference type="NCBIfam" id="TIGR01512">
    <property type="entry name" value="ATPase-IB2_Cd"/>
    <property type="match status" value="1"/>
</dbReference>
<feature type="transmembrane region" description="Helical" evidence="15">
    <location>
        <begin position="367"/>
        <end position="386"/>
    </location>
</feature>
<dbReference type="InterPro" id="IPR001757">
    <property type="entry name" value="P_typ_ATPase"/>
</dbReference>
<dbReference type="PRINTS" id="PR00119">
    <property type="entry name" value="CATATPASE"/>
</dbReference>
<evidence type="ECO:0000256" key="2">
    <source>
        <dbReference type="ARBA" id="ARBA00006024"/>
    </source>
</evidence>
<dbReference type="PRINTS" id="PR00943">
    <property type="entry name" value="CUATPASE"/>
</dbReference>
<keyword evidence="14 15" id="KW-0472">Membrane</keyword>
<dbReference type="PANTHER" id="PTHR43520">
    <property type="entry name" value="ATP7, ISOFORM B"/>
    <property type="match status" value="1"/>
</dbReference>
<gene>
    <name evidence="17" type="ORF">SAMN05421641_10251</name>
</gene>
<evidence type="ECO:0000313" key="17">
    <source>
        <dbReference type="EMBL" id="SIP94269.1"/>
    </source>
</evidence>
<dbReference type="SUPFAM" id="SSF56784">
    <property type="entry name" value="HAD-like"/>
    <property type="match status" value="1"/>
</dbReference>
<keyword evidence="13" id="KW-0406">Ion transport</keyword>
<dbReference type="SUPFAM" id="SSF55008">
    <property type="entry name" value="HMA, heavy metal-associated domain"/>
    <property type="match status" value="1"/>
</dbReference>
<dbReference type="PROSITE" id="PS00154">
    <property type="entry name" value="ATPASE_E1_E2"/>
    <property type="match status" value="1"/>
</dbReference>
<name>A0A1N6NQA5_9RHOB</name>
<keyword evidence="4 15" id="KW-1003">Cell membrane</keyword>
<dbReference type="InterPro" id="IPR018303">
    <property type="entry name" value="ATPase_P-typ_P_site"/>
</dbReference>
<evidence type="ECO:0000256" key="1">
    <source>
        <dbReference type="ARBA" id="ARBA00004651"/>
    </source>
</evidence>
<proteinExistence type="inferred from homology"/>
<dbReference type="GO" id="GO:0043682">
    <property type="term" value="F:P-type divalent copper transporter activity"/>
    <property type="evidence" value="ECO:0007669"/>
    <property type="project" value="TreeGrafter"/>
</dbReference>
<evidence type="ECO:0000256" key="8">
    <source>
        <dbReference type="ARBA" id="ARBA00022741"/>
    </source>
</evidence>
<evidence type="ECO:0000256" key="15">
    <source>
        <dbReference type="RuleBase" id="RU362081"/>
    </source>
</evidence>
<feature type="transmembrane region" description="Helical" evidence="15">
    <location>
        <begin position="392"/>
        <end position="420"/>
    </location>
</feature>
<dbReference type="GO" id="GO:0005507">
    <property type="term" value="F:copper ion binding"/>
    <property type="evidence" value="ECO:0007669"/>
    <property type="project" value="TreeGrafter"/>
</dbReference>
<keyword evidence="9 15" id="KW-0067">ATP-binding</keyword>
<feature type="transmembrane region" description="Helical" evidence="15">
    <location>
        <begin position="693"/>
        <end position="709"/>
    </location>
</feature>
<evidence type="ECO:0000256" key="9">
    <source>
        <dbReference type="ARBA" id="ARBA00022840"/>
    </source>
</evidence>
<keyword evidence="10" id="KW-0460">Magnesium</keyword>
<dbReference type="OrthoDB" id="9807843at2"/>
<accession>A0A1N6NQA5</accession>
<evidence type="ECO:0000256" key="5">
    <source>
        <dbReference type="ARBA" id="ARBA00022553"/>
    </source>
</evidence>
<dbReference type="InterPro" id="IPR008250">
    <property type="entry name" value="ATPase_P-typ_transduc_dom_A_sf"/>
</dbReference>
<evidence type="ECO:0000256" key="6">
    <source>
        <dbReference type="ARBA" id="ARBA00022692"/>
    </source>
</evidence>
<protein>
    <submittedName>
        <fullName evidence="17">Cu2+-exporting ATPase</fullName>
    </submittedName>
</protein>
<dbReference type="Pfam" id="PF00403">
    <property type="entry name" value="HMA"/>
    <property type="match status" value="1"/>
</dbReference>
<evidence type="ECO:0000313" key="18">
    <source>
        <dbReference type="Proteomes" id="UP000323956"/>
    </source>
</evidence>
<feature type="transmembrane region" description="Helical" evidence="15">
    <location>
        <begin position="212"/>
        <end position="230"/>
    </location>
</feature>
<evidence type="ECO:0000256" key="10">
    <source>
        <dbReference type="ARBA" id="ARBA00022842"/>
    </source>
</evidence>
<dbReference type="NCBIfam" id="TIGR01494">
    <property type="entry name" value="ATPase_P-type"/>
    <property type="match status" value="2"/>
</dbReference>
<dbReference type="InterPro" id="IPR036412">
    <property type="entry name" value="HAD-like_sf"/>
</dbReference>
<dbReference type="SUPFAM" id="SSF81653">
    <property type="entry name" value="Calcium ATPase, transduction domain A"/>
    <property type="match status" value="1"/>
</dbReference>
<feature type="transmembrane region" description="Helical" evidence="15">
    <location>
        <begin position="154"/>
        <end position="176"/>
    </location>
</feature>
<evidence type="ECO:0000256" key="11">
    <source>
        <dbReference type="ARBA" id="ARBA00022967"/>
    </source>
</evidence>
<dbReference type="AlphaFoldDB" id="A0A1N6NQA5"/>
<dbReference type="InterPro" id="IPR059000">
    <property type="entry name" value="ATPase_P-type_domA"/>
</dbReference>
<dbReference type="Gene3D" id="2.70.150.10">
    <property type="entry name" value="Calcium-transporting ATPase, cytoplasmic transduction domain A"/>
    <property type="match status" value="1"/>
</dbReference>
<evidence type="ECO:0000256" key="13">
    <source>
        <dbReference type="ARBA" id="ARBA00023065"/>
    </source>
</evidence>
<keyword evidence="7 15" id="KW-0479">Metal-binding</keyword>
<keyword evidence="8 15" id="KW-0547">Nucleotide-binding</keyword>
<dbReference type="PROSITE" id="PS50846">
    <property type="entry name" value="HMA_2"/>
    <property type="match status" value="1"/>
</dbReference>
<dbReference type="NCBIfam" id="TIGR01511">
    <property type="entry name" value="ATPase-IB1_Cu"/>
    <property type="match status" value="1"/>
</dbReference>
<comment type="similarity">
    <text evidence="2 15">Belongs to the cation transport ATPase (P-type) (TC 3.A.3) family. Type IB subfamily.</text>
</comment>
<dbReference type="Pfam" id="PF00122">
    <property type="entry name" value="E1-E2_ATPase"/>
    <property type="match status" value="1"/>
</dbReference>
<reference evidence="17 18" key="1">
    <citation type="submission" date="2017-01" db="EMBL/GenBank/DDBJ databases">
        <authorList>
            <person name="Varghese N."/>
            <person name="Submissions S."/>
        </authorList>
    </citation>
    <scope>NUCLEOTIDE SEQUENCE [LARGE SCALE GENOMIC DNA]</scope>
    <source>
        <strain evidence="17 18">ATCC 700171</strain>
    </source>
</reference>
<evidence type="ECO:0000259" key="16">
    <source>
        <dbReference type="PROSITE" id="PS50846"/>
    </source>
</evidence>
<organism evidence="17 18">
    <name type="scientific">Paracoccus thiocyanatus</name>
    <dbReference type="NCBI Taxonomy" id="34006"/>
    <lineage>
        <taxon>Bacteria</taxon>
        <taxon>Pseudomonadati</taxon>
        <taxon>Pseudomonadota</taxon>
        <taxon>Alphaproteobacteria</taxon>
        <taxon>Rhodobacterales</taxon>
        <taxon>Paracoccaceae</taxon>
        <taxon>Paracoccus</taxon>
    </lineage>
</organism>
<dbReference type="EMBL" id="FTMK01000002">
    <property type="protein sequence ID" value="SIP94269.1"/>
    <property type="molecule type" value="Genomic_DNA"/>
</dbReference>
<dbReference type="GO" id="GO:0005524">
    <property type="term" value="F:ATP binding"/>
    <property type="evidence" value="ECO:0007669"/>
    <property type="project" value="UniProtKB-UniRule"/>
</dbReference>
<dbReference type="SUPFAM" id="SSF81665">
    <property type="entry name" value="Calcium ATPase, transmembrane domain M"/>
    <property type="match status" value="1"/>
</dbReference>
<keyword evidence="11" id="KW-1278">Translocase</keyword>
<dbReference type="NCBIfam" id="TIGR01525">
    <property type="entry name" value="ATPase-IB_hvy"/>
    <property type="match status" value="1"/>
</dbReference>
<dbReference type="InterPro" id="IPR023214">
    <property type="entry name" value="HAD_sf"/>
</dbReference>
<dbReference type="Gene3D" id="3.30.70.100">
    <property type="match status" value="1"/>
</dbReference>
<dbReference type="CDD" id="cd00371">
    <property type="entry name" value="HMA"/>
    <property type="match status" value="1"/>
</dbReference>
<dbReference type="GO" id="GO:0016887">
    <property type="term" value="F:ATP hydrolysis activity"/>
    <property type="evidence" value="ECO:0007669"/>
    <property type="project" value="InterPro"/>
</dbReference>
<dbReference type="Gene3D" id="3.40.50.1000">
    <property type="entry name" value="HAD superfamily/HAD-like"/>
    <property type="match status" value="1"/>
</dbReference>
<dbReference type="Gene3D" id="3.40.1110.10">
    <property type="entry name" value="Calcium-transporting ATPase, cytoplasmic domain N"/>
    <property type="match status" value="1"/>
</dbReference>
<dbReference type="GO" id="GO:0005886">
    <property type="term" value="C:plasma membrane"/>
    <property type="evidence" value="ECO:0007669"/>
    <property type="project" value="UniProtKB-SubCell"/>
</dbReference>
<dbReference type="InterPro" id="IPR027256">
    <property type="entry name" value="P-typ_ATPase_IB"/>
</dbReference>
<dbReference type="RefSeq" id="WP_149763838.1">
    <property type="nucleotide sequence ID" value="NZ_FTMK01000002.1"/>
</dbReference>
<dbReference type="Proteomes" id="UP000323956">
    <property type="component" value="Unassembled WGS sequence"/>
</dbReference>